<proteinExistence type="predicted"/>
<dbReference type="EMBL" id="CAJRAU010000007">
    <property type="protein sequence ID" value="CAG5072917.1"/>
    <property type="molecule type" value="Genomic_DNA"/>
</dbReference>
<name>A0ABM8UVS4_9BACT</name>
<protein>
    <submittedName>
        <fullName evidence="1">Uncharacterized protein</fullName>
    </submittedName>
</protein>
<comment type="caution">
    <text evidence="1">The sequence shown here is derived from an EMBL/GenBank/DDBJ whole genome shotgun (WGS) entry which is preliminary data.</text>
</comment>
<sequence>MNTDRSLDLKRTYFQISELYLTGRSMVMDVIQCNSLYILVKDSEPPKLTFLFNIRENPTLVGGATELRNFVTDLDNFSKLHLSDDYIINRTRGFFEKNPRWRKYPRYLRFSFERSGLTKDFGIDVSNKESRLIFERNL</sequence>
<organism evidence="1 2">
    <name type="scientific">Dyadobacter linearis</name>
    <dbReference type="NCBI Taxonomy" id="2823330"/>
    <lineage>
        <taxon>Bacteria</taxon>
        <taxon>Pseudomonadati</taxon>
        <taxon>Bacteroidota</taxon>
        <taxon>Cytophagia</taxon>
        <taxon>Cytophagales</taxon>
        <taxon>Spirosomataceae</taxon>
        <taxon>Dyadobacter</taxon>
    </lineage>
</organism>
<keyword evidence="2" id="KW-1185">Reference proteome</keyword>
<evidence type="ECO:0000313" key="1">
    <source>
        <dbReference type="EMBL" id="CAG5072917.1"/>
    </source>
</evidence>
<dbReference type="Proteomes" id="UP000679725">
    <property type="component" value="Unassembled WGS sequence"/>
</dbReference>
<reference evidence="1 2" key="1">
    <citation type="submission" date="2021-04" db="EMBL/GenBank/DDBJ databases">
        <authorList>
            <person name="Rodrigo-Torres L."/>
            <person name="Arahal R. D."/>
            <person name="Lucena T."/>
        </authorList>
    </citation>
    <scope>NUCLEOTIDE SEQUENCE [LARGE SCALE GENOMIC DNA]</scope>
    <source>
        <strain evidence="1 2">CECT 9623</strain>
    </source>
</reference>
<evidence type="ECO:0000313" key="2">
    <source>
        <dbReference type="Proteomes" id="UP000679725"/>
    </source>
</evidence>
<accession>A0ABM8UVS4</accession>
<gene>
    <name evidence="1" type="ORF">DYBT9623_04454</name>
</gene>